<dbReference type="EMBL" id="JBHTIR010004268">
    <property type="protein sequence ID" value="MFD0856816.1"/>
    <property type="molecule type" value="Genomic_DNA"/>
</dbReference>
<organism evidence="2 3">
    <name type="scientific">Actinomadura adrarensis</name>
    <dbReference type="NCBI Taxonomy" id="1819600"/>
    <lineage>
        <taxon>Bacteria</taxon>
        <taxon>Bacillati</taxon>
        <taxon>Actinomycetota</taxon>
        <taxon>Actinomycetes</taxon>
        <taxon>Streptosporangiales</taxon>
        <taxon>Thermomonosporaceae</taxon>
        <taxon>Actinomadura</taxon>
    </lineage>
</organism>
<comment type="caution">
    <text evidence="2">The sequence shown here is derived from an EMBL/GenBank/DDBJ whole genome shotgun (WGS) entry which is preliminary data.</text>
</comment>
<accession>A0ABW3CTK4</accession>
<gene>
    <name evidence="2" type="ORF">ACFQ07_31580</name>
</gene>
<feature type="domain" description="DUF6879" evidence="1">
    <location>
        <begin position="10"/>
        <end position="176"/>
    </location>
</feature>
<evidence type="ECO:0000313" key="3">
    <source>
        <dbReference type="Proteomes" id="UP001597083"/>
    </source>
</evidence>
<keyword evidence="3" id="KW-1185">Reference proteome</keyword>
<evidence type="ECO:0000259" key="1">
    <source>
        <dbReference type="Pfam" id="PF21806"/>
    </source>
</evidence>
<sequence>MTTITSLSDDRFRSLFRDFRKSAFRLETLQVYDVSYEREDFESFLAGQARGEVSGISGYAERVRAGTAAGKRFHRVHVVEEPLSDYVRFEAVWSYRETVAAGEDVRVIPVRRGEWPDGIPRLDYWLFDSALLVVMNYAEDGLFLSAQLSEEPDRVAEAVRWRDHALALSQPFSDYAQDFDELMRRR</sequence>
<dbReference type="Proteomes" id="UP001597083">
    <property type="component" value="Unassembled WGS sequence"/>
</dbReference>
<proteinExistence type="predicted"/>
<dbReference type="Pfam" id="PF21806">
    <property type="entry name" value="DUF6879"/>
    <property type="match status" value="1"/>
</dbReference>
<reference evidence="3" key="1">
    <citation type="journal article" date="2019" name="Int. J. Syst. Evol. Microbiol.">
        <title>The Global Catalogue of Microorganisms (GCM) 10K type strain sequencing project: providing services to taxonomists for standard genome sequencing and annotation.</title>
        <authorList>
            <consortium name="The Broad Institute Genomics Platform"/>
            <consortium name="The Broad Institute Genome Sequencing Center for Infectious Disease"/>
            <person name="Wu L."/>
            <person name="Ma J."/>
        </authorList>
    </citation>
    <scope>NUCLEOTIDE SEQUENCE [LARGE SCALE GENOMIC DNA]</scope>
    <source>
        <strain evidence="3">JCM 31696</strain>
    </source>
</reference>
<name>A0ABW3CTK4_9ACTN</name>
<dbReference type="InterPro" id="IPR049244">
    <property type="entry name" value="DUF6879"/>
</dbReference>
<protein>
    <submittedName>
        <fullName evidence="2">DUF6879 family protein</fullName>
    </submittedName>
</protein>
<evidence type="ECO:0000313" key="2">
    <source>
        <dbReference type="EMBL" id="MFD0856816.1"/>
    </source>
</evidence>